<feature type="transmembrane region" description="Helical" evidence="2">
    <location>
        <begin position="82"/>
        <end position="111"/>
    </location>
</feature>
<keyword evidence="2" id="KW-0472">Membrane</keyword>
<gene>
    <name evidence="3" type="ORF">BLITH_1273</name>
</gene>
<keyword evidence="2" id="KW-0812">Transmembrane</keyword>
<dbReference type="Proteomes" id="UP000244016">
    <property type="component" value="Unassembled WGS sequence"/>
</dbReference>
<dbReference type="AlphaFoldDB" id="A0A2T5G638"/>
<accession>A0A2T5G638</accession>
<evidence type="ECO:0000313" key="4">
    <source>
        <dbReference type="Proteomes" id="UP000244016"/>
    </source>
</evidence>
<dbReference type="EMBL" id="PEBW01000004">
    <property type="protein sequence ID" value="PTQ51635.1"/>
    <property type="molecule type" value="Genomic_DNA"/>
</dbReference>
<feature type="region of interest" description="Disordered" evidence="1">
    <location>
        <begin position="146"/>
        <end position="200"/>
    </location>
</feature>
<proteinExistence type="predicted"/>
<protein>
    <submittedName>
        <fullName evidence="3">Uncharacterized protein</fullName>
    </submittedName>
</protein>
<keyword evidence="2" id="KW-1133">Transmembrane helix</keyword>
<evidence type="ECO:0000256" key="2">
    <source>
        <dbReference type="SAM" id="Phobius"/>
    </source>
</evidence>
<sequence>MRGVPVLLFLGAVWILEPAMRFLLSGAYPLSPYTNLGDFLALLLFRPFLFAVHLSGVLLAQHLKLLAVERAWMRSSREGVRCLVLVFASWVWAAGFLGFSFGLAFVLFLTLELGRLRDAVRAAVRSLRLLRSGLSQELLRRGYGATWESSGKGSSGCVARGEESRRLRGTTGTRSLLGRFSPGLSTHAGKNVGNANGRRG</sequence>
<feature type="compositionally biased region" description="Low complexity" evidence="1">
    <location>
        <begin position="169"/>
        <end position="179"/>
    </location>
</feature>
<feature type="transmembrane region" description="Helical" evidence="2">
    <location>
        <begin position="40"/>
        <end position="61"/>
    </location>
</feature>
<organism evidence="3 4">
    <name type="scientific">Brockia lithotrophica</name>
    <dbReference type="NCBI Taxonomy" id="933949"/>
    <lineage>
        <taxon>Bacteria</taxon>
        <taxon>Bacillati</taxon>
        <taxon>Bacillota</taxon>
        <taxon>Bacilli</taxon>
        <taxon>Bacillales</taxon>
        <taxon>Bacillales Family X. Incertae Sedis</taxon>
        <taxon>Brockia</taxon>
    </lineage>
</organism>
<comment type="caution">
    <text evidence="3">The sequence shown here is derived from an EMBL/GenBank/DDBJ whole genome shotgun (WGS) entry which is preliminary data.</text>
</comment>
<name>A0A2T5G638_9BACL</name>
<evidence type="ECO:0000313" key="3">
    <source>
        <dbReference type="EMBL" id="PTQ51635.1"/>
    </source>
</evidence>
<reference evidence="3 4" key="1">
    <citation type="submission" date="2017-08" db="EMBL/GenBank/DDBJ databases">
        <title>Burning lignite coal seam in the remote Altai Mountains harbors a hydrogen-driven thermophilic microbial community.</title>
        <authorList>
            <person name="Kadnikov V.V."/>
            <person name="Mardanov A.V."/>
            <person name="Ivasenko D."/>
            <person name="Beletsky A.V."/>
            <person name="Karnachuk O.V."/>
            <person name="Ravin N.V."/>
        </authorList>
    </citation>
    <scope>NUCLEOTIDE SEQUENCE [LARGE SCALE GENOMIC DNA]</scope>
    <source>
        <strain evidence="3">AL31</strain>
    </source>
</reference>
<evidence type="ECO:0000256" key="1">
    <source>
        <dbReference type="SAM" id="MobiDB-lite"/>
    </source>
</evidence>